<keyword evidence="2" id="KW-1185">Reference proteome</keyword>
<accession>A0A8J4TUY4</accession>
<reference evidence="1" key="1">
    <citation type="submission" date="2020-07" db="EMBL/GenBank/DDBJ databases">
        <title>Clarias magur genome sequencing, assembly and annotation.</title>
        <authorList>
            <person name="Kushwaha B."/>
            <person name="Kumar R."/>
            <person name="Das P."/>
            <person name="Joshi C.G."/>
            <person name="Kumar D."/>
            <person name="Nagpure N.S."/>
            <person name="Pandey M."/>
            <person name="Agarwal S."/>
            <person name="Srivastava S."/>
            <person name="Singh M."/>
            <person name="Sahoo L."/>
            <person name="Jayasankar P."/>
            <person name="Meher P.K."/>
            <person name="Koringa P.G."/>
            <person name="Iquebal M.A."/>
            <person name="Das S.P."/>
            <person name="Bit A."/>
            <person name="Patnaik S."/>
            <person name="Patel N."/>
            <person name="Shah T.M."/>
            <person name="Hinsu A."/>
            <person name="Jena J.K."/>
        </authorList>
    </citation>
    <scope>NUCLEOTIDE SEQUENCE</scope>
    <source>
        <strain evidence="1">CIFAMagur01</strain>
        <tissue evidence="1">Testis</tissue>
    </source>
</reference>
<sequence length="63" mass="7667">VRREQIIECVVKGSKWGTKLTPAQQEQRKKRVQNIQREMLQKIHIINPNFNQELKEQLERSRR</sequence>
<organism evidence="1 2">
    <name type="scientific">Clarias magur</name>
    <name type="common">Asian catfish</name>
    <name type="synonym">Macropteronotus magur</name>
    <dbReference type="NCBI Taxonomy" id="1594786"/>
    <lineage>
        <taxon>Eukaryota</taxon>
        <taxon>Metazoa</taxon>
        <taxon>Chordata</taxon>
        <taxon>Craniata</taxon>
        <taxon>Vertebrata</taxon>
        <taxon>Euteleostomi</taxon>
        <taxon>Actinopterygii</taxon>
        <taxon>Neopterygii</taxon>
        <taxon>Teleostei</taxon>
        <taxon>Ostariophysi</taxon>
        <taxon>Siluriformes</taxon>
        <taxon>Clariidae</taxon>
        <taxon>Clarias</taxon>
    </lineage>
</organism>
<proteinExistence type="predicted"/>
<dbReference type="OrthoDB" id="8553199at2759"/>
<dbReference type="AlphaFoldDB" id="A0A8J4TUY4"/>
<comment type="caution">
    <text evidence="1">The sequence shown here is derived from an EMBL/GenBank/DDBJ whole genome shotgun (WGS) entry which is preliminary data.</text>
</comment>
<gene>
    <name evidence="1" type="ORF">DAT39_022244</name>
</gene>
<evidence type="ECO:0000313" key="1">
    <source>
        <dbReference type="EMBL" id="KAF5887513.1"/>
    </source>
</evidence>
<dbReference type="Proteomes" id="UP000727407">
    <property type="component" value="Unassembled WGS sequence"/>
</dbReference>
<protein>
    <submittedName>
        <fullName evidence="1">Uncharacterized protein</fullName>
    </submittedName>
</protein>
<dbReference type="EMBL" id="QNUK01001096">
    <property type="protein sequence ID" value="KAF5887513.1"/>
    <property type="molecule type" value="Genomic_DNA"/>
</dbReference>
<feature type="non-terminal residue" evidence="1">
    <location>
        <position position="1"/>
    </location>
</feature>
<evidence type="ECO:0000313" key="2">
    <source>
        <dbReference type="Proteomes" id="UP000727407"/>
    </source>
</evidence>
<feature type="non-terminal residue" evidence="1">
    <location>
        <position position="63"/>
    </location>
</feature>
<name>A0A8J4TUY4_CLAMG</name>